<organism evidence="2 3">
    <name type="scientific">Digitaria exilis</name>
    <dbReference type="NCBI Taxonomy" id="1010633"/>
    <lineage>
        <taxon>Eukaryota</taxon>
        <taxon>Viridiplantae</taxon>
        <taxon>Streptophyta</taxon>
        <taxon>Embryophyta</taxon>
        <taxon>Tracheophyta</taxon>
        <taxon>Spermatophyta</taxon>
        <taxon>Magnoliopsida</taxon>
        <taxon>Liliopsida</taxon>
        <taxon>Poales</taxon>
        <taxon>Poaceae</taxon>
        <taxon>PACMAD clade</taxon>
        <taxon>Panicoideae</taxon>
        <taxon>Panicodae</taxon>
        <taxon>Paniceae</taxon>
        <taxon>Anthephorinae</taxon>
        <taxon>Digitaria</taxon>
    </lineage>
</organism>
<dbReference type="EMBL" id="JACEFO010001135">
    <property type="protein sequence ID" value="KAF8747794.1"/>
    <property type="molecule type" value="Genomic_DNA"/>
</dbReference>
<dbReference type="Proteomes" id="UP000636709">
    <property type="component" value="Unassembled WGS sequence"/>
</dbReference>
<dbReference type="InterPro" id="IPR007750">
    <property type="entry name" value="DUF674"/>
</dbReference>
<keyword evidence="3" id="KW-1185">Reference proteome</keyword>
<evidence type="ECO:0000256" key="1">
    <source>
        <dbReference type="SAM" id="MobiDB-lite"/>
    </source>
</evidence>
<protein>
    <submittedName>
        <fullName evidence="2">Uncharacterized protein</fullName>
    </submittedName>
</protein>
<dbReference type="PANTHER" id="PTHR33103:SF19">
    <property type="entry name" value="OS09G0544700 PROTEIN"/>
    <property type="match status" value="1"/>
</dbReference>
<sequence length="337" mass="35375">MLSLERLDDIEGEEPSGACAGGAHTPHSDASSPRHIYPPPFITRLVVELQSKMAAANASTTTTTPLTMKLLVDTSPARRPRVVFAEAGKDTDTVDFLFSLLAVPAGTAVRLLGKDDDHDQSSMPGSMGNLYTSAEKLAGGPYAHPGAAKDAILCAAMPSPAAVAGAPNSCLFRLPAPAAAPKKFFYCTSYSYANCRGYVTEVSGTRCPNCNSQMMTEAKIVGSSTPAADSAVGFVHGGMATYTVTDSLVISPMSNVSTIALLNACSVRDFGSLQERVVQIGHKEGLEILRASLQSKTVLTDVFLGKNNPKPTTMSNGRGTNTSSSNGRRPESLAWRA</sequence>
<reference evidence="2" key="1">
    <citation type="submission" date="2020-07" db="EMBL/GenBank/DDBJ databases">
        <title>Genome sequence and genetic diversity analysis of an under-domesticated orphan crop, white fonio (Digitaria exilis).</title>
        <authorList>
            <person name="Bennetzen J.L."/>
            <person name="Chen S."/>
            <person name="Ma X."/>
            <person name="Wang X."/>
            <person name="Yssel A.E.J."/>
            <person name="Chaluvadi S.R."/>
            <person name="Johnson M."/>
            <person name="Gangashetty P."/>
            <person name="Hamidou F."/>
            <person name="Sanogo M.D."/>
            <person name="Zwaenepoel A."/>
            <person name="Wallace J."/>
            <person name="Van De Peer Y."/>
            <person name="Van Deynze A."/>
        </authorList>
    </citation>
    <scope>NUCLEOTIDE SEQUENCE</scope>
    <source>
        <tissue evidence="2">Leaves</tissue>
    </source>
</reference>
<comment type="caution">
    <text evidence="2">The sequence shown here is derived from an EMBL/GenBank/DDBJ whole genome shotgun (WGS) entry which is preliminary data.</text>
</comment>
<evidence type="ECO:0000313" key="2">
    <source>
        <dbReference type="EMBL" id="KAF8747794.1"/>
    </source>
</evidence>
<dbReference type="OrthoDB" id="2014278at2759"/>
<accession>A0A835FE47</accession>
<dbReference type="AlphaFoldDB" id="A0A835FE47"/>
<proteinExistence type="predicted"/>
<feature type="region of interest" description="Disordered" evidence="1">
    <location>
        <begin position="1"/>
        <end position="35"/>
    </location>
</feature>
<dbReference type="PANTHER" id="PTHR33103">
    <property type="entry name" value="OS01G0153900 PROTEIN"/>
    <property type="match status" value="1"/>
</dbReference>
<dbReference type="Pfam" id="PF05056">
    <property type="entry name" value="DUF674"/>
    <property type="match status" value="1"/>
</dbReference>
<feature type="region of interest" description="Disordered" evidence="1">
    <location>
        <begin position="305"/>
        <end position="337"/>
    </location>
</feature>
<evidence type="ECO:0000313" key="3">
    <source>
        <dbReference type="Proteomes" id="UP000636709"/>
    </source>
</evidence>
<feature type="compositionally biased region" description="Low complexity" evidence="1">
    <location>
        <begin position="312"/>
        <end position="327"/>
    </location>
</feature>
<name>A0A835FE47_9POAL</name>
<gene>
    <name evidence="2" type="ORF">HU200_013205</name>
</gene>